<organism evidence="5 6">
    <name type="scientific">Saccharomycodes ludwigii</name>
    <dbReference type="NCBI Taxonomy" id="36035"/>
    <lineage>
        <taxon>Eukaryota</taxon>
        <taxon>Fungi</taxon>
        <taxon>Dikarya</taxon>
        <taxon>Ascomycota</taxon>
        <taxon>Saccharomycotina</taxon>
        <taxon>Saccharomycetes</taxon>
        <taxon>Saccharomycodales</taxon>
        <taxon>Saccharomycodaceae</taxon>
        <taxon>Saccharomycodes</taxon>
    </lineage>
</organism>
<keyword evidence="6" id="KW-1185">Reference proteome</keyword>
<dbReference type="GO" id="GO:0004066">
    <property type="term" value="F:asparagine synthase (glutamine-hydrolyzing) activity"/>
    <property type="evidence" value="ECO:0007669"/>
    <property type="project" value="InterPro"/>
</dbReference>
<evidence type="ECO:0000256" key="2">
    <source>
        <dbReference type="ARBA" id="ARBA00022888"/>
    </source>
</evidence>
<dbReference type="InterPro" id="IPR014729">
    <property type="entry name" value="Rossmann-like_a/b/a_fold"/>
</dbReference>
<dbReference type="Gene3D" id="3.60.20.10">
    <property type="entry name" value="Glutamine Phosphoribosylpyrophosphate, subunit 1, domain 1"/>
    <property type="match status" value="1"/>
</dbReference>
<dbReference type="PROSITE" id="PS51278">
    <property type="entry name" value="GATASE_TYPE_2"/>
    <property type="match status" value="1"/>
</dbReference>
<sequence>MCGILFYNGENVKPKDYSNDAELLLEFYEKDITRARNNTELTTSTQFNNLIPYIISRGPNYCSLRYDPSSQNFWFSSVLSLRSPFTKQCVSNERYVLQYNGELYNDCTTASLLEFENDTMYILKELSSSEHGVTDVIRKLNGEFAYTIYDKLENCIYFGRDKIGRRSLSYQLNSDDNANTSIYITSCSGKSQGSFINCDGGVIYKYAINQHTLTEVGNIKPDYMVTNMVDLEFQHMDTKIDQLYELLQSSIYKRLVTIHPLHAEQNPISVLFSGGLDCSIIVSLICQELVRQNREKDITIELLNVGFESPRTNMKPSETPDRLLAIESAKIIKGNFPNIDIRLLEVDVSYQDYVKFKEHVVDLIYPKATVMDLSIAIAFYFAASGKSNSGYNRNGIVLFSGLGADELFGGYYKFLHKSLSEIQVQLIKEINNIHDRNLSRDDKVISSHGVEVRYPFLDDDLIEFTTTSIPLNYKVNKLILRKLASKHLNLGKICEEPKRAIQFGSKTAKIVDGKGKGTDIL</sequence>
<keyword evidence="2" id="KW-0061">Asparagine biosynthesis</keyword>
<dbReference type="AlphaFoldDB" id="A0A376B6J3"/>
<keyword evidence="3" id="KW-0315">Glutamine amidotransferase</keyword>
<evidence type="ECO:0000259" key="4">
    <source>
        <dbReference type="PROSITE" id="PS51278"/>
    </source>
</evidence>
<dbReference type="PANTHER" id="PTHR45937:SF1">
    <property type="entry name" value="ASPARAGINE SYNTHETASE DOMAIN-CONTAINING PROTEIN 1"/>
    <property type="match status" value="1"/>
</dbReference>
<dbReference type="SUPFAM" id="SSF52402">
    <property type="entry name" value="Adenine nucleotide alpha hydrolases-like"/>
    <property type="match status" value="1"/>
</dbReference>
<evidence type="ECO:0000256" key="3">
    <source>
        <dbReference type="ARBA" id="ARBA00022962"/>
    </source>
</evidence>
<evidence type="ECO:0000313" key="5">
    <source>
        <dbReference type="EMBL" id="SSD60298.1"/>
    </source>
</evidence>
<proteinExistence type="predicted"/>
<dbReference type="InterPro" id="IPR051857">
    <property type="entry name" value="Asn_synthetase_domain"/>
</dbReference>
<protein>
    <submittedName>
        <fullName evidence="5">Related to Asparagine synthetase domain-containing protein YML096W</fullName>
    </submittedName>
</protein>
<dbReference type="EMBL" id="UFAJ01000319">
    <property type="protein sequence ID" value="SSD60298.1"/>
    <property type="molecule type" value="Genomic_DNA"/>
</dbReference>
<keyword evidence="1" id="KW-0028">Amino-acid biosynthesis</keyword>
<dbReference type="Pfam" id="PF00733">
    <property type="entry name" value="Asn_synthase"/>
    <property type="match status" value="1"/>
</dbReference>
<accession>A0A376B6J3</accession>
<dbReference type="CDD" id="cd01991">
    <property type="entry name" value="Asn_synthase_B_C"/>
    <property type="match status" value="1"/>
</dbReference>
<dbReference type="SUPFAM" id="SSF56235">
    <property type="entry name" value="N-terminal nucleophile aminohydrolases (Ntn hydrolases)"/>
    <property type="match status" value="1"/>
</dbReference>
<dbReference type="Pfam" id="PF13537">
    <property type="entry name" value="GATase_7"/>
    <property type="match status" value="1"/>
</dbReference>
<feature type="domain" description="Glutamine amidotransferase type-2" evidence="4">
    <location>
        <begin position="2"/>
        <end position="230"/>
    </location>
</feature>
<name>A0A376B6J3_9ASCO</name>
<dbReference type="VEuPathDB" id="FungiDB:SCODWIG_02059"/>
<evidence type="ECO:0000256" key="1">
    <source>
        <dbReference type="ARBA" id="ARBA00022605"/>
    </source>
</evidence>
<dbReference type="InterPro" id="IPR001962">
    <property type="entry name" value="Asn_synthase"/>
</dbReference>
<dbReference type="PANTHER" id="PTHR45937">
    <property type="entry name" value="ASPARAGINE SYNTHETASE DOMAIN-CONTAINING PROTEIN 1"/>
    <property type="match status" value="1"/>
</dbReference>
<dbReference type="GO" id="GO:0006529">
    <property type="term" value="P:asparagine biosynthetic process"/>
    <property type="evidence" value="ECO:0007669"/>
    <property type="project" value="UniProtKB-KW"/>
</dbReference>
<dbReference type="InterPro" id="IPR017932">
    <property type="entry name" value="GATase_2_dom"/>
</dbReference>
<evidence type="ECO:0000313" key="6">
    <source>
        <dbReference type="Proteomes" id="UP000262825"/>
    </source>
</evidence>
<reference evidence="6" key="1">
    <citation type="submission" date="2018-06" db="EMBL/GenBank/DDBJ databases">
        <authorList>
            <person name="Guldener U."/>
        </authorList>
    </citation>
    <scope>NUCLEOTIDE SEQUENCE [LARGE SCALE GENOMIC DNA]</scope>
    <source>
        <strain evidence="6">UTAD17</strain>
    </source>
</reference>
<dbReference type="Proteomes" id="UP000262825">
    <property type="component" value="Unassembled WGS sequence"/>
</dbReference>
<dbReference type="Gene3D" id="3.40.50.620">
    <property type="entry name" value="HUPs"/>
    <property type="match status" value="1"/>
</dbReference>
<gene>
    <name evidence="5" type="ORF">SCODWIG_02059</name>
</gene>
<dbReference type="InterPro" id="IPR029055">
    <property type="entry name" value="Ntn_hydrolases_N"/>
</dbReference>